<dbReference type="Gene3D" id="3.40.930.10">
    <property type="entry name" value="Mannitol-specific EII, Chain A"/>
    <property type="match status" value="1"/>
</dbReference>
<keyword evidence="1" id="KW-0812">Transmembrane</keyword>
<dbReference type="PROSITE" id="PS51094">
    <property type="entry name" value="PTS_EIIA_TYPE_2"/>
    <property type="match status" value="1"/>
</dbReference>
<sequence>MTNRKLINQLIQLQELIVARMQKKVVMPQAPLDALDKNIAQLSADLPQAINSHLNRLLKKHPEAVVPFVDGHCTGCGMGVSASLINEIRHADELHRCLNCTRYLYCPSEIVAREHASRVYGEKRKIGLARFSAQSLMVSPLTGDTPEEALGQLCSRMQQEGFVFDGGQLLEMALQRETIISTAVDSGMAFPHVRGVEGGGLTMALGVHKKGIHFGGPGRTLTRLFFFMVIPTATSAFYLKLISGLSQIFREKEAREALLAADSEEALWSALMRQTRKVIK</sequence>
<keyword evidence="1" id="KW-1133">Transmembrane helix</keyword>
<evidence type="ECO:0000259" key="2">
    <source>
        <dbReference type="PROSITE" id="PS51094"/>
    </source>
</evidence>
<proteinExistence type="predicted"/>
<keyword evidence="1" id="KW-0472">Membrane</keyword>
<keyword evidence="4" id="KW-1185">Reference proteome</keyword>
<gene>
    <name evidence="3" type="primary">manP_3</name>
    <name evidence="3" type="ORF">SCARR_02673</name>
</gene>
<evidence type="ECO:0000256" key="1">
    <source>
        <dbReference type="SAM" id="Phobius"/>
    </source>
</evidence>
<dbReference type="Gene3D" id="1.10.287.1490">
    <property type="match status" value="1"/>
</dbReference>
<organism evidence="3 4">
    <name type="scientific">Pontiella sulfatireligans</name>
    <dbReference type="NCBI Taxonomy" id="2750658"/>
    <lineage>
        <taxon>Bacteria</taxon>
        <taxon>Pseudomonadati</taxon>
        <taxon>Kiritimatiellota</taxon>
        <taxon>Kiritimatiellia</taxon>
        <taxon>Kiritimatiellales</taxon>
        <taxon>Pontiellaceae</taxon>
        <taxon>Pontiella</taxon>
    </lineage>
</organism>
<evidence type="ECO:0000313" key="4">
    <source>
        <dbReference type="Proteomes" id="UP000346198"/>
    </source>
</evidence>
<dbReference type="InterPro" id="IPR016152">
    <property type="entry name" value="PTrfase/Anion_transptr"/>
</dbReference>
<dbReference type="InterPro" id="IPR003743">
    <property type="entry name" value="Zf-RING_7"/>
</dbReference>
<name>A0A6C2UKH9_9BACT</name>
<protein>
    <submittedName>
        <fullName evidence="3">PTS system mannose-specific EIIBCA component</fullName>
    </submittedName>
</protein>
<dbReference type="PANTHER" id="PTHR47738">
    <property type="entry name" value="PTS SYSTEM FRUCTOSE-LIKE EIIA COMPONENT-RELATED"/>
    <property type="match status" value="1"/>
</dbReference>
<dbReference type="InterPro" id="IPR002178">
    <property type="entry name" value="PTS_EIIA_type-2_dom"/>
</dbReference>
<feature type="domain" description="PTS EIIA type-2" evidence="2">
    <location>
        <begin position="129"/>
        <end position="274"/>
    </location>
</feature>
<reference evidence="3 4" key="1">
    <citation type="submission" date="2019-04" db="EMBL/GenBank/DDBJ databases">
        <authorList>
            <person name="Van Vliet M D."/>
        </authorList>
    </citation>
    <scope>NUCLEOTIDE SEQUENCE [LARGE SCALE GENOMIC DNA]</scope>
    <source>
        <strain evidence="3 4">F21</strain>
    </source>
</reference>
<dbReference type="RefSeq" id="WP_136062012.1">
    <property type="nucleotide sequence ID" value="NZ_CAAHFH010000001.1"/>
</dbReference>
<feature type="transmembrane region" description="Helical" evidence="1">
    <location>
        <begin position="224"/>
        <end position="242"/>
    </location>
</feature>
<dbReference type="AlphaFoldDB" id="A0A6C2UKH9"/>
<dbReference type="Pfam" id="PF02591">
    <property type="entry name" value="Zn_ribbon_9"/>
    <property type="match status" value="1"/>
</dbReference>
<evidence type="ECO:0000313" key="3">
    <source>
        <dbReference type="EMBL" id="VGO20608.1"/>
    </source>
</evidence>
<dbReference type="Proteomes" id="UP000346198">
    <property type="component" value="Unassembled WGS sequence"/>
</dbReference>
<accession>A0A6C2UKH9</accession>
<dbReference type="InterPro" id="IPR051541">
    <property type="entry name" value="PTS_SugarTrans_NitroReg"/>
</dbReference>
<dbReference type="SUPFAM" id="SSF55804">
    <property type="entry name" value="Phoshotransferase/anion transport protein"/>
    <property type="match status" value="1"/>
</dbReference>
<dbReference type="Pfam" id="PF00359">
    <property type="entry name" value="PTS_EIIA_2"/>
    <property type="match status" value="1"/>
</dbReference>
<dbReference type="EMBL" id="CAAHFH010000001">
    <property type="protein sequence ID" value="VGO20608.1"/>
    <property type="molecule type" value="Genomic_DNA"/>
</dbReference>